<evidence type="ECO:0000256" key="1">
    <source>
        <dbReference type="ARBA" id="ARBA00004141"/>
    </source>
</evidence>
<organism evidence="6">
    <name type="scientific">marine sediment metagenome</name>
    <dbReference type="NCBI Taxonomy" id="412755"/>
    <lineage>
        <taxon>unclassified sequences</taxon>
        <taxon>metagenomes</taxon>
        <taxon>ecological metagenomes</taxon>
    </lineage>
</organism>
<evidence type="ECO:0000256" key="2">
    <source>
        <dbReference type="ARBA" id="ARBA00022692"/>
    </source>
</evidence>
<proteinExistence type="predicted"/>
<gene>
    <name evidence="6" type="ORF">S03H2_72854</name>
</gene>
<evidence type="ECO:0000256" key="4">
    <source>
        <dbReference type="ARBA" id="ARBA00023136"/>
    </source>
</evidence>
<dbReference type="EMBL" id="BARU01049534">
    <property type="protein sequence ID" value="GAH94139.1"/>
    <property type="molecule type" value="Genomic_DNA"/>
</dbReference>
<dbReference type="AlphaFoldDB" id="X1KVE8"/>
<feature type="transmembrane region" description="Helical" evidence="5">
    <location>
        <begin position="21"/>
        <end position="41"/>
    </location>
</feature>
<dbReference type="Pfam" id="PF00146">
    <property type="entry name" value="NADHdh"/>
    <property type="match status" value="1"/>
</dbReference>
<dbReference type="InterPro" id="IPR001694">
    <property type="entry name" value="NADH_UbQ_OxRdtase_su1/FPO"/>
</dbReference>
<evidence type="ECO:0000256" key="5">
    <source>
        <dbReference type="SAM" id="Phobius"/>
    </source>
</evidence>
<name>X1KVE8_9ZZZZ</name>
<comment type="subcellular location">
    <subcellularLocation>
        <location evidence="1">Membrane</location>
        <topology evidence="1">Multi-pass membrane protein</topology>
    </subcellularLocation>
</comment>
<feature type="non-terminal residue" evidence="6">
    <location>
        <position position="43"/>
    </location>
</feature>
<evidence type="ECO:0000313" key="6">
    <source>
        <dbReference type="EMBL" id="GAH94139.1"/>
    </source>
</evidence>
<evidence type="ECO:0000256" key="3">
    <source>
        <dbReference type="ARBA" id="ARBA00022989"/>
    </source>
</evidence>
<protein>
    <submittedName>
        <fullName evidence="6">Uncharacterized protein</fullName>
    </submittedName>
</protein>
<dbReference type="GO" id="GO:0016020">
    <property type="term" value="C:membrane"/>
    <property type="evidence" value="ECO:0007669"/>
    <property type="project" value="UniProtKB-SubCell"/>
</dbReference>
<comment type="caution">
    <text evidence="6">The sequence shown here is derived from an EMBL/GenBank/DDBJ whole genome shotgun (WGS) entry which is preliminary data.</text>
</comment>
<keyword evidence="2 5" id="KW-0812">Transmembrane</keyword>
<keyword evidence="4 5" id="KW-0472">Membrane</keyword>
<reference evidence="6" key="1">
    <citation type="journal article" date="2014" name="Front. Microbiol.">
        <title>High frequency of phylogenetically diverse reductive dehalogenase-homologous genes in deep subseafloor sedimentary metagenomes.</title>
        <authorList>
            <person name="Kawai M."/>
            <person name="Futagami T."/>
            <person name="Toyoda A."/>
            <person name="Takaki Y."/>
            <person name="Nishi S."/>
            <person name="Hori S."/>
            <person name="Arai W."/>
            <person name="Tsubouchi T."/>
            <person name="Morono Y."/>
            <person name="Uchiyama I."/>
            <person name="Ito T."/>
            <person name="Fujiyama A."/>
            <person name="Inagaki F."/>
            <person name="Takami H."/>
        </authorList>
    </citation>
    <scope>NUCLEOTIDE SEQUENCE</scope>
    <source>
        <strain evidence="6">Expedition CK06-06</strain>
    </source>
</reference>
<sequence>IGVVMVAGTMSMGGIVSAQRNLWFIVIQPLGFIVYIIAATAEA</sequence>
<feature type="non-terminal residue" evidence="6">
    <location>
        <position position="1"/>
    </location>
</feature>
<accession>X1KVE8</accession>
<keyword evidence="3 5" id="KW-1133">Transmembrane helix</keyword>